<dbReference type="GO" id="GO:0030705">
    <property type="term" value="P:cytoskeleton-dependent intracellular transport"/>
    <property type="evidence" value="ECO:0007669"/>
    <property type="project" value="TreeGrafter"/>
</dbReference>
<evidence type="ECO:0000256" key="1">
    <source>
        <dbReference type="SAM" id="Coils"/>
    </source>
</evidence>
<dbReference type="SUPFAM" id="SSF116907">
    <property type="entry name" value="Hook domain"/>
    <property type="match status" value="1"/>
</dbReference>
<keyword evidence="4" id="KW-1185">Reference proteome</keyword>
<feature type="domain" description="Hook C-terminal" evidence="2">
    <location>
        <begin position="338"/>
        <end position="378"/>
    </location>
</feature>
<dbReference type="GO" id="GO:0051959">
    <property type="term" value="F:dynein light intermediate chain binding"/>
    <property type="evidence" value="ECO:0007669"/>
    <property type="project" value="TreeGrafter"/>
</dbReference>
<dbReference type="PANTHER" id="PTHR18947">
    <property type="entry name" value="HOOK PROTEINS"/>
    <property type="match status" value="1"/>
</dbReference>
<feature type="coiled-coil region" evidence="1">
    <location>
        <begin position="161"/>
        <end position="277"/>
    </location>
</feature>
<keyword evidence="5" id="KW-1267">Proteomics identification</keyword>
<dbReference type="GO" id="GO:0005813">
    <property type="term" value="C:centrosome"/>
    <property type="evidence" value="ECO:0007669"/>
    <property type="project" value="TreeGrafter"/>
</dbReference>
<organism evidence="3 4">
    <name type="scientific">Labeo rohita</name>
    <name type="common">Indian major carp</name>
    <name type="synonym">Cyprinus rohita</name>
    <dbReference type="NCBI Taxonomy" id="84645"/>
    <lineage>
        <taxon>Eukaryota</taxon>
        <taxon>Metazoa</taxon>
        <taxon>Chordata</taxon>
        <taxon>Craniata</taxon>
        <taxon>Vertebrata</taxon>
        <taxon>Euteleostomi</taxon>
        <taxon>Actinopterygii</taxon>
        <taxon>Neopterygii</taxon>
        <taxon>Teleostei</taxon>
        <taxon>Ostariophysi</taxon>
        <taxon>Cypriniformes</taxon>
        <taxon>Cyprinidae</taxon>
        <taxon>Labeoninae</taxon>
        <taxon>Labeonini</taxon>
        <taxon>Labeo</taxon>
    </lineage>
</organism>
<dbReference type="Pfam" id="PF05622">
    <property type="entry name" value="HOOK"/>
    <property type="match status" value="3"/>
</dbReference>
<dbReference type="EMBL" id="QBIY01012559">
    <property type="protein sequence ID" value="RXN23714.1"/>
    <property type="molecule type" value="Genomic_DNA"/>
</dbReference>
<dbReference type="InterPro" id="IPR008636">
    <property type="entry name" value="Hook_C"/>
</dbReference>
<dbReference type="PANTHER" id="PTHR18947:SF38">
    <property type="entry name" value="PROTEIN HOOK HOMOLOG 3"/>
    <property type="match status" value="1"/>
</dbReference>
<reference evidence="3 4" key="1">
    <citation type="submission" date="2018-03" db="EMBL/GenBank/DDBJ databases">
        <title>Draft genome sequence of Rohu Carp (Labeo rohita).</title>
        <authorList>
            <person name="Das P."/>
            <person name="Kushwaha B."/>
            <person name="Joshi C.G."/>
            <person name="Kumar D."/>
            <person name="Nagpure N.S."/>
            <person name="Sahoo L."/>
            <person name="Das S.P."/>
            <person name="Bit A."/>
            <person name="Patnaik S."/>
            <person name="Meher P.K."/>
            <person name="Jayasankar P."/>
            <person name="Koringa P.G."/>
            <person name="Patel N.V."/>
            <person name="Hinsu A.T."/>
            <person name="Kumar R."/>
            <person name="Pandey M."/>
            <person name="Agarwal S."/>
            <person name="Srivastava S."/>
            <person name="Singh M."/>
            <person name="Iquebal M.A."/>
            <person name="Jaiswal S."/>
            <person name="Angadi U.B."/>
            <person name="Kumar N."/>
            <person name="Raza M."/>
            <person name="Shah T.M."/>
            <person name="Rai A."/>
            <person name="Jena J.K."/>
        </authorList>
    </citation>
    <scope>NUCLEOTIDE SEQUENCE [LARGE SCALE GENOMIC DNA]</scope>
    <source>
        <strain evidence="3">DASCIFA01</strain>
        <tissue evidence="3">Testis</tissue>
    </source>
</reference>
<dbReference type="GO" id="GO:0031122">
    <property type="term" value="P:cytoplasmic microtubule organization"/>
    <property type="evidence" value="ECO:0007669"/>
    <property type="project" value="InterPro"/>
</dbReference>
<dbReference type="Proteomes" id="UP000290572">
    <property type="component" value="Unassembled WGS sequence"/>
</dbReference>
<comment type="caution">
    <text evidence="3">The sequence shown here is derived from an EMBL/GenBank/DDBJ whole genome shotgun (WGS) entry which is preliminary data.</text>
</comment>
<name>A0A498MW44_LABRO</name>
<evidence type="ECO:0000313" key="4">
    <source>
        <dbReference type="Proteomes" id="UP000290572"/>
    </source>
</evidence>
<feature type="coiled-coil region" evidence="1">
    <location>
        <begin position="301"/>
        <end position="382"/>
    </location>
</feature>
<evidence type="ECO:0000259" key="2">
    <source>
        <dbReference type="Pfam" id="PF05622"/>
    </source>
</evidence>
<evidence type="ECO:0007829" key="5">
    <source>
        <dbReference type="PeptideAtlas" id="A0A498MW44"/>
    </source>
</evidence>
<dbReference type="AlphaFoldDB" id="A0A498MW44"/>
<protein>
    <submittedName>
        <fullName evidence="3">Hook-like protein</fullName>
    </submittedName>
</protein>
<gene>
    <name evidence="3" type="ORF">ROHU_036657</name>
</gene>
<dbReference type="STRING" id="84645.A0A498MW44"/>
<dbReference type="GO" id="GO:0008017">
    <property type="term" value="F:microtubule binding"/>
    <property type="evidence" value="ECO:0007669"/>
    <property type="project" value="InterPro"/>
</dbReference>
<accession>A0A498MW44</accession>
<evidence type="ECO:0000313" key="3">
    <source>
        <dbReference type="EMBL" id="RXN23714.1"/>
    </source>
</evidence>
<feature type="domain" description="Hook C-terminal" evidence="2">
    <location>
        <begin position="162"/>
        <end position="279"/>
    </location>
</feature>
<feature type="domain" description="Hook C-terminal" evidence="2">
    <location>
        <begin position="72"/>
        <end position="147"/>
    </location>
</feature>
<sequence length="392" mass="45410">MHDSQTSIEYIQTIMMMEESVQHVVMTAIQELMSKETPVSTGNDSYADLDRQLKKTVEELNDALATKEEIAQRCHELDMQVAALQEEKSSLLAENQVLMERLNQSDSIEDLNSPAGRRHLQLQTQLEQLQEETFRTSALDESRLNWQCLSLPSQLAFTLPQWRLEAAKDDYRIRCEELEKELMEVRGQNEELTSLAEEAQSLKDEMDVLRHSSDKVSKLEAQVDAYKKKLEDLGDLRRQVKLLEEKNTSYMQNTVTLEEDLRKANAARGQLETYKRQSEHVLLPHSHPLNDSDPFLLCFQVVELQNKLSEESKKADKMEFEYKRVKEKVDSLQREKDHENKMLKLAQEGSDNEQIALLQSLLEDANSRKNELETENRSLTLKNTLSRSQNIN</sequence>
<feature type="coiled-coil region" evidence="1">
    <location>
        <begin position="46"/>
        <end position="101"/>
    </location>
</feature>
<keyword evidence="1" id="KW-0175">Coiled coil</keyword>
<dbReference type="GO" id="GO:0005737">
    <property type="term" value="C:cytoplasm"/>
    <property type="evidence" value="ECO:0007669"/>
    <property type="project" value="TreeGrafter"/>
</dbReference>
<proteinExistence type="evidence at protein level"/>